<dbReference type="Gene3D" id="3.60.10.10">
    <property type="entry name" value="Endonuclease/exonuclease/phosphatase"/>
    <property type="match status" value="1"/>
</dbReference>
<evidence type="ECO:0000313" key="7">
    <source>
        <dbReference type="EMBL" id="XAF71548.1"/>
    </source>
</evidence>
<dbReference type="NCBIfam" id="TIGR03395">
    <property type="entry name" value="sphingomy"/>
    <property type="match status" value="1"/>
</dbReference>
<comment type="similarity">
    <text evidence="1">Belongs to the neutral sphingomyelinase family.</text>
</comment>
<feature type="transmembrane region" description="Helical" evidence="5">
    <location>
        <begin position="12"/>
        <end position="30"/>
    </location>
</feature>
<dbReference type="Proteomes" id="UP001436297">
    <property type="component" value="Chromosome"/>
</dbReference>
<evidence type="ECO:0000313" key="8">
    <source>
        <dbReference type="Proteomes" id="UP001436297"/>
    </source>
</evidence>
<dbReference type="InterPro" id="IPR005135">
    <property type="entry name" value="Endo/exonuclease/phosphatase"/>
</dbReference>
<dbReference type="InterPro" id="IPR038772">
    <property type="entry name" value="Sph/SMPD2-like"/>
</dbReference>
<keyword evidence="3" id="KW-0354">Hemolysis</keyword>
<proteinExistence type="inferred from homology"/>
<dbReference type="InterPro" id="IPR017766">
    <property type="entry name" value="Sphingomyelinase/PLipase_C"/>
</dbReference>
<dbReference type="PANTHER" id="PTHR16320">
    <property type="entry name" value="SPHINGOMYELINASE FAMILY MEMBER"/>
    <property type="match status" value="1"/>
</dbReference>
<keyword evidence="2" id="KW-0732">Signal</keyword>
<evidence type="ECO:0000256" key="5">
    <source>
        <dbReference type="SAM" id="Phobius"/>
    </source>
</evidence>
<name>A0ABZ3EGF2_9STAP</name>
<evidence type="ECO:0000256" key="1">
    <source>
        <dbReference type="ARBA" id="ARBA00006335"/>
    </source>
</evidence>
<dbReference type="Pfam" id="PF03372">
    <property type="entry name" value="Exo_endo_phos"/>
    <property type="match status" value="1"/>
</dbReference>
<evidence type="ECO:0000259" key="6">
    <source>
        <dbReference type="Pfam" id="PF03372"/>
    </source>
</evidence>
<keyword evidence="5" id="KW-0472">Membrane</keyword>
<keyword evidence="8" id="KW-1185">Reference proteome</keyword>
<dbReference type="EC" id="3.1.4.12" evidence="7"/>
<evidence type="ECO:0000256" key="3">
    <source>
        <dbReference type="ARBA" id="ARBA00022735"/>
    </source>
</evidence>
<keyword evidence="5" id="KW-1133">Transmembrane helix</keyword>
<keyword evidence="4 7" id="KW-0378">Hydrolase</keyword>
<organism evidence="7 8">
    <name type="scientific">Staphylococcus hsinchuensis</name>
    <dbReference type="NCBI Taxonomy" id="3051183"/>
    <lineage>
        <taxon>Bacteria</taxon>
        <taxon>Bacillati</taxon>
        <taxon>Bacillota</taxon>
        <taxon>Bacilli</taxon>
        <taxon>Bacillales</taxon>
        <taxon>Staphylococcaceae</taxon>
        <taxon>Staphylococcus</taxon>
    </lineage>
</organism>
<keyword evidence="5" id="KW-0812">Transmembrane</keyword>
<accession>A0ABZ3EGF2</accession>
<dbReference type="GO" id="GO:0004767">
    <property type="term" value="F:sphingomyelin phosphodiesterase activity"/>
    <property type="evidence" value="ECO:0007669"/>
    <property type="project" value="UniProtKB-EC"/>
</dbReference>
<protein>
    <submittedName>
        <fullName evidence="7">Sphingomyelin phosphodiesterase</fullName>
        <ecNumber evidence="7">3.1.4.12</ecNumber>
    </submittedName>
</protein>
<reference evidence="7 8" key="1">
    <citation type="journal article" date="2024" name="Pathogens">
        <title>Staphylococcus hsinchuensis sp. nov., Isolated from Soymilk.</title>
        <authorList>
            <person name="Wang Y.T."/>
            <person name="Lin Y.C."/>
            <person name="Hsieh Y.H."/>
            <person name="Lin Y.T."/>
            <person name="Hamada M."/>
            <person name="Chen C.C."/>
            <person name="Liou J.S."/>
            <person name="Lee A.Y."/>
            <person name="Zhang W.L."/>
            <person name="Chen Y.T."/>
            <person name="Huang C.H."/>
        </authorList>
    </citation>
    <scope>NUCLEOTIDE SEQUENCE [LARGE SCALE GENOMIC DNA]</scope>
    <source>
        <strain evidence="7 8">H164</strain>
    </source>
</reference>
<dbReference type="EMBL" id="CP128355">
    <property type="protein sequence ID" value="XAF71548.1"/>
    <property type="molecule type" value="Genomic_DNA"/>
</dbReference>
<evidence type="ECO:0000256" key="4">
    <source>
        <dbReference type="ARBA" id="ARBA00022801"/>
    </source>
</evidence>
<dbReference type="PANTHER" id="PTHR16320:SF23">
    <property type="entry name" value="SPHINGOMYELINASE C 1"/>
    <property type="match status" value="1"/>
</dbReference>
<dbReference type="CDD" id="cd09078">
    <property type="entry name" value="nSMase"/>
    <property type="match status" value="1"/>
</dbReference>
<evidence type="ECO:0000256" key="2">
    <source>
        <dbReference type="ARBA" id="ARBA00022729"/>
    </source>
</evidence>
<keyword evidence="3" id="KW-0204">Cytolysis</keyword>
<gene>
    <name evidence="7" type="primary">sph</name>
    <name evidence="7" type="ORF">QQM35_03035</name>
</gene>
<dbReference type="InterPro" id="IPR036691">
    <property type="entry name" value="Endo/exonu/phosph_ase_sf"/>
</dbReference>
<dbReference type="SUPFAM" id="SSF56219">
    <property type="entry name" value="DNase I-like"/>
    <property type="match status" value="1"/>
</dbReference>
<feature type="domain" description="Endonuclease/exonuclease/phosphatase" evidence="6">
    <location>
        <begin position="72"/>
        <end position="321"/>
    </location>
</feature>
<sequence>MILKNYLNGRKFIAILIITLLTSVSIFSYHKADAAKYPDDFKITTHNVYFMPQAIYPNWGQMQRANLIPKANYIQNQDVIIFNELFDKQATTQFLNNLSSQYPYQTPIVGKNKEGWNRTSGSYNPAKVVNGGVNIVSKWPILEKEQHIYKNGCGADGFSNKGFAYIKINKNGKPYHIIGTHLQAEDGSCIKGKDRTIRESQMHEIRQFIKDKQIPKDEAVFIGGDLNVIKGSDEYSQMFDHLNVTQPTSFSGHNYSWDTQTNGIAHYNYPKLAPQHLDYILPDKDHAQPSSWDNKVHKAKSPQWSVTSWGKDYQYNDYSDHYPLAASTGT</sequence>